<dbReference type="EMBL" id="JBEXIP010000082">
    <property type="protein sequence ID" value="MET8439016.1"/>
    <property type="molecule type" value="Genomic_DNA"/>
</dbReference>
<organism evidence="5 6">
    <name type="scientific">Streptomyces sp. 900116325</name>
    <dbReference type="NCBI Taxonomy" id="3154295"/>
    <lineage>
        <taxon>Bacteria</taxon>
        <taxon>Bacillati</taxon>
        <taxon>Actinomycetota</taxon>
        <taxon>Actinomycetes</taxon>
        <taxon>Kitasatosporales</taxon>
        <taxon>Streptomycetaceae</taxon>
        <taxon>Streptomyces</taxon>
    </lineage>
</organism>
<comment type="similarity">
    <text evidence="1">Belongs to the universal stress protein A family.</text>
</comment>
<evidence type="ECO:0000313" key="6">
    <source>
        <dbReference type="Proteomes" id="UP001550044"/>
    </source>
</evidence>
<dbReference type="RefSeq" id="WP_327424560.1">
    <property type="nucleotide sequence ID" value="NZ_JBEXEF010000182.1"/>
</dbReference>
<keyword evidence="3" id="KW-0067">ATP-binding</keyword>
<dbReference type="PRINTS" id="PR01438">
    <property type="entry name" value="UNVRSLSTRESS"/>
</dbReference>
<accession>A0ABV2UMD8</accession>
<dbReference type="SUPFAM" id="SSF52402">
    <property type="entry name" value="Adenine nucleotide alpha hydrolases-like"/>
    <property type="match status" value="2"/>
</dbReference>
<evidence type="ECO:0000259" key="4">
    <source>
        <dbReference type="Pfam" id="PF00582"/>
    </source>
</evidence>
<dbReference type="Pfam" id="PF00582">
    <property type="entry name" value="Usp"/>
    <property type="match status" value="2"/>
</dbReference>
<evidence type="ECO:0000313" key="5">
    <source>
        <dbReference type="EMBL" id="MET8439016.1"/>
    </source>
</evidence>
<feature type="domain" description="UspA" evidence="4">
    <location>
        <begin position="10"/>
        <end position="144"/>
    </location>
</feature>
<comment type="caution">
    <text evidence="5">The sequence shown here is derived from an EMBL/GenBank/DDBJ whole genome shotgun (WGS) entry which is preliminary data.</text>
</comment>
<evidence type="ECO:0000256" key="3">
    <source>
        <dbReference type="ARBA" id="ARBA00022840"/>
    </source>
</evidence>
<evidence type="ECO:0000256" key="1">
    <source>
        <dbReference type="ARBA" id="ARBA00008791"/>
    </source>
</evidence>
<sequence>MTSNLDHSEVLVGVDLNRPFHLPLVWAADEAHRRGLTVRLLLAVPPTHHGHHVDSTAQHLALRAHGDDSLAQAAARIHERHEDLEVVTELLDGMPAPLLCRHSRQARMIVLGTRELGRLAEFLSAGSVTVPVSAQAPCPVVVVREPEHITQQPPHVVVGVDGSPASDAAVSFAFEEAALRGAELRALLVRPSSMISFRESASAEPERLKLLTEAVAGPSAEYPDVHVTHEVARGHPVEELARASEDALAVVVGRRGRGGYTGMRLGSVVHGLLHRAHCPVITVPGPSSVPAP</sequence>
<evidence type="ECO:0000256" key="2">
    <source>
        <dbReference type="ARBA" id="ARBA00022741"/>
    </source>
</evidence>
<dbReference type="Gene3D" id="3.40.50.620">
    <property type="entry name" value="HUPs"/>
    <property type="match status" value="2"/>
</dbReference>
<protein>
    <submittedName>
        <fullName evidence="5">Universal stress protein</fullName>
    </submittedName>
</protein>
<name>A0ABV2UMD8_9ACTN</name>
<keyword evidence="6" id="KW-1185">Reference proteome</keyword>
<proteinExistence type="inferred from homology"/>
<dbReference type="InterPro" id="IPR006015">
    <property type="entry name" value="Universal_stress_UspA"/>
</dbReference>
<dbReference type="Proteomes" id="UP001550044">
    <property type="component" value="Unassembled WGS sequence"/>
</dbReference>
<feature type="domain" description="UspA" evidence="4">
    <location>
        <begin position="155"/>
        <end position="284"/>
    </location>
</feature>
<gene>
    <name evidence="5" type="ORF">ABZV61_41425</name>
</gene>
<keyword evidence="2" id="KW-0547">Nucleotide-binding</keyword>
<dbReference type="PANTHER" id="PTHR46268">
    <property type="entry name" value="STRESS RESPONSE PROTEIN NHAX"/>
    <property type="match status" value="1"/>
</dbReference>
<dbReference type="InterPro" id="IPR006016">
    <property type="entry name" value="UspA"/>
</dbReference>
<dbReference type="PANTHER" id="PTHR46268:SF27">
    <property type="entry name" value="UNIVERSAL STRESS PROTEIN RV2623"/>
    <property type="match status" value="1"/>
</dbReference>
<dbReference type="InterPro" id="IPR014729">
    <property type="entry name" value="Rossmann-like_a/b/a_fold"/>
</dbReference>
<reference evidence="5 6" key="1">
    <citation type="submission" date="2024-06" db="EMBL/GenBank/DDBJ databases">
        <title>The Natural Products Discovery Center: Release of the First 8490 Sequenced Strains for Exploring Actinobacteria Biosynthetic Diversity.</title>
        <authorList>
            <person name="Kalkreuter E."/>
            <person name="Kautsar S.A."/>
            <person name="Yang D."/>
            <person name="Bader C.D."/>
            <person name="Teijaro C.N."/>
            <person name="Fluegel L."/>
            <person name="Davis C.M."/>
            <person name="Simpson J.R."/>
            <person name="Lauterbach L."/>
            <person name="Steele A.D."/>
            <person name="Gui C."/>
            <person name="Meng S."/>
            <person name="Li G."/>
            <person name="Viehrig K."/>
            <person name="Ye F."/>
            <person name="Su P."/>
            <person name="Kiefer A.F."/>
            <person name="Nichols A."/>
            <person name="Cepeda A.J."/>
            <person name="Yan W."/>
            <person name="Fan B."/>
            <person name="Jiang Y."/>
            <person name="Adhikari A."/>
            <person name="Zheng C.-J."/>
            <person name="Schuster L."/>
            <person name="Cowan T.M."/>
            <person name="Smanski M.J."/>
            <person name="Chevrette M.G."/>
            <person name="De Carvalho L.P.S."/>
            <person name="Shen B."/>
        </authorList>
    </citation>
    <scope>NUCLEOTIDE SEQUENCE [LARGE SCALE GENOMIC DNA]</scope>
    <source>
        <strain evidence="5 6">NPDC005137</strain>
    </source>
</reference>